<comment type="caution">
    <text evidence="1">The sequence shown here is derived from an EMBL/GenBank/DDBJ whole genome shotgun (WGS) entry which is preliminary data.</text>
</comment>
<reference evidence="1 2" key="1">
    <citation type="submission" date="2013-07" db="EMBL/GenBank/DDBJ databases">
        <title>Comparative Genomic and Metabolomic Analysis of Twelve Strains of Pseudoalteromonas luteoviolacea.</title>
        <authorList>
            <person name="Vynne N.G."/>
            <person name="Mansson M."/>
            <person name="Gram L."/>
        </authorList>
    </citation>
    <scope>NUCLEOTIDE SEQUENCE [LARGE SCALE GENOMIC DNA]</scope>
    <source>
        <strain evidence="1 2">DSM 6061</strain>
    </source>
</reference>
<dbReference type="Proteomes" id="UP000076643">
    <property type="component" value="Unassembled WGS sequence"/>
</dbReference>
<evidence type="ECO:0000313" key="2">
    <source>
        <dbReference type="Proteomes" id="UP000076643"/>
    </source>
</evidence>
<evidence type="ECO:0000313" key="1">
    <source>
        <dbReference type="EMBL" id="KZN37676.1"/>
    </source>
</evidence>
<organism evidence="1 2">
    <name type="scientific">Pseudoalteromonas luteoviolacea DSM 6061</name>
    <dbReference type="NCBI Taxonomy" id="1365250"/>
    <lineage>
        <taxon>Bacteria</taxon>
        <taxon>Pseudomonadati</taxon>
        <taxon>Pseudomonadota</taxon>
        <taxon>Gammaproteobacteria</taxon>
        <taxon>Alteromonadales</taxon>
        <taxon>Pseudoalteromonadaceae</taxon>
        <taxon>Pseudoalteromonas</taxon>
    </lineage>
</organism>
<sequence>MLESWKVGKLENWKIRQMQKSPEIVGAFVRIFSYVN</sequence>
<accession>A0A166WN58</accession>
<dbReference type="AlphaFoldDB" id="A0A166WN58"/>
<dbReference type="EMBL" id="AUYB01000103">
    <property type="protein sequence ID" value="KZN37676.1"/>
    <property type="molecule type" value="Genomic_DNA"/>
</dbReference>
<protein>
    <submittedName>
        <fullName evidence="1">Uncharacterized protein</fullName>
    </submittedName>
</protein>
<proteinExistence type="predicted"/>
<name>A0A166WN58_9GAMM</name>
<gene>
    <name evidence="1" type="ORF">N475_02370</name>
</gene>
<keyword evidence="2" id="KW-1185">Reference proteome</keyword>